<dbReference type="GO" id="GO:0051536">
    <property type="term" value="F:iron-sulfur cluster binding"/>
    <property type="evidence" value="ECO:0007669"/>
    <property type="project" value="UniProtKB-KW"/>
</dbReference>
<evidence type="ECO:0000256" key="2">
    <source>
        <dbReference type="ARBA" id="ARBA00023004"/>
    </source>
</evidence>
<dbReference type="SUPFAM" id="SSF46548">
    <property type="entry name" value="alpha-helical ferredoxin"/>
    <property type="match status" value="1"/>
</dbReference>
<evidence type="ECO:0000256" key="3">
    <source>
        <dbReference type="ARBA" id="ARBA00023014"/>
    </source>
</evidence>
<keyword evidence="3" id="KW-0411">Iron-sulfur</keyword>
<evidence type="ECO:0000313" key="5">
    <source>
        <dbReference type="EMBL" id="MBM3332169.1"/>
    </source>
</evidence>
<gene>
    <name evidence="5" type="ORF">FJY68_10050</name>
</gene>
<dbReference type="EMBL" id="VGIR01000065">
    <property type="protein sequence ID" value="MBM3332169.1"/>
    <property type="molecule type" value="Genomic_DNA"/>
</dbReference>
<organism evidence="5 6">
    <name type="scientific">candidate division WOR-3 bacterium</name>
    <dbReference type="NCBI Taxonomy" id="2052148"/>
    <lineage>
        <taxon>Bacteria</taxon>
        <taxon>Bacteria division WOR-3</taxon>
    </lineage>
</organism>
<comment type="caution">
    <text evidence="5">The sequence shown here is derived from an EMBL/GenBank/DDBJ whole genome shotgun (WGS) entry which is preliminary data.</text>
</comment>
<dbReference type="PANTHER" id="PTHR40447">
    <property type="entry name" value="ANAEROBIC SULFITE REDUCTASE SUBUNIT A"/>
    <property type="match status" value="1"/>
</dbReference>
<dbReference type="GO" id="GO:0046872">
    <property type="term" value="F:metal ion binding"/>
    <property type="evidence" value="ECO:0007669"/>
    <property type="project" value="UniProtKB-KW"/>
</dbReference>
<protein>
    <recommendedName>
        <fullName evidence="4">4Fe-4S ferredoxin-type domain-containing protein</fullName>
    </recommendedName>
</protein>
<accession>A0A937XIV6</accession>
<dbReference type="InterPro" id="IPR017900">
    <property type="entry name" value="4Fe4S_Fe_S_CS"/>
</dbReference>
<dbReference type="PROSITE" id="PS00198">
    <property type="entry name" value="4FE4S_FER_1"/>
    <property type="match status" value="1"/>
</dbReference>
<proteinExistence type="predicted"/>
<sequence>MSRYLLAKSSVHQWLSKLLARYTVYVPTERDGQTHWHLLDPRDLEETPDRVAPAQRRIRASEPVKSFMFQPRQRVAGFPEPLPLPESAPRLLLGVKNCDLAALRVHDKILGEGEFKDPFYVSLRESTKLVVADCPAPEQSCFCNLLGLTPFAKEGGDAALSVIDGDWIFEVGQTGQELVDTAPELFTRLAGETTETKKRDEERSAAVAALNMTNARPWNPDLPGAIAAKLADDSFWRKHAKTCVECYGCLMGCPTCYCFLLYDQAKEKGLDRTRVWDACYEAAYARVGGGANPRAEFIRRFANRFDCKWNQFKRDHGVYSCTGCGRCFKACMGKIDIRTVLGEL</sequence>
<evidence type="ECO:0000313" key="6">
    <source>
        <dbReference type="Proteomes" id="UP000779900"/>
    </source>
</evidence>
<dbReference type="AlphaFoldDB" id="A0A937XIV6"/>
<evidence type="ECO:0000259" key="4">
    <source>
        <dbReference type="PROSITE" id="PS51379"/>
    </source>
</evidence>
<dbReference type="Pfam" id="PF17179">
    <property type="entry name" value="Fer4_22"/>
    <property type="match status" value="1"/>
</dbReference>
<dbReference type="InterPro" id="IPR017896">
    <property type="entry name" value="4Fe4S_Fe-S-bd"/>
</dbReference>
<reference evidence="5" key="1">
    <citation type="submission" date="2019-03" db="EMBL/GenBank/DDBJ databases">
        <title>Lake Tanganyika Metagenome-Assembled Genomes (MAGs).</title>
        <authorList>
            <person name="Tran P."/>
        </authorList>
    </citation>
    <scope>NUCLEOTIDE SEQUENCE</scope>
    <source>
        <strain evidence="5">K_DeepCast_150m_m2_040</strain>
    </source>
</reference>
<keyword evidence="1" id="KW-0479">Metal-binding</keyword>
<keyword evidence="2" id="KW-0408">Iron</keyword>
<evidence type="ECO:0000256" key="1">
    <source>
        <dbReference type="ARBA" id="ARBA00022723"/>
    </source>
</evidence>
<name>A0A937XIV6_UNCW3</name>
<dbReference type="Proteomes" id="UP000779900">
    <property type="component" value="Unassembled WGS sequence"/>
</dbReference>
<dbReference type="PANTHER" id="PTHR40447:SF1">
    <property type="entry name" value="ANAEROBIC SULFITE REDUCTASE SUBUNIT A"/>
    <property type="match status" value="1"/>
</dbReference>
<feature type="domain" description="4Fe-4S ferredoxin-type" evidence="4">
    <location>
        <begin position="310"/>
        <end position="340"/>
    </location>
</feature>
<dbReference type="PROSITE" id="PS51379">
    <property type="entry name" value="4FE4S_FER_2"/>
    <property type="match status" value="1"/>
</dbReference>